<dbReference type="PROSITE" id="PS51257">
    <property type="entry name" value="PROKAR_LIPOPROTEIN"/>
    <property type="match status" value="1"/>
</dbReference>
<proteinExistence type="predicted"/>
<dbReference type="EMBL" id="SMLW01000454">
    <property type="protein sequence ID" value="MTI24794.1"/>
    <property type="molecule type" value="Genomic_DNA"/>
</dbReference>
<dbReference type="Proteomes" id="UP000798808">
    <property type="component" value="Unassembled WGS sequence"/>
</dbReference>
<name>A0ABW9RL17_9BACT</name>
<keyword evidence="2" id="KW-1185">Reference proteome</keyword>
<comment type="caution">
    <text evidence="1">The sequence shown here is derived from an EMBL/GenBank/DDBJ whole genome shotgun (WGS) entry which is preliminary data.</text>
</comment>
<gene>
    <name evidence="1" type="ORF">E1163_07570</name>
</gene>
<accession>A0ABW9RL17</accession>
<dbReference type="RefSeq" id="WP_155170836.1">
    <property type="nucleotide sequence ID" value="NZ_BAAAFL010000016.1"/>
</dbReference>
<organism evidence="1 2">
    <name type="scientific">Fulvivirga kasyanovii</name>
    <dbReference type="NCBI Taxonomy" id="396812"/>
    <lineage>
        <taxon>Bacteria</taxon>
        <taxon>Pseudomonadati</taxon>
        <taxon>Bacteroidota</taxon>
        <taxon>Cytophagia</taxon>
        <taxon>Cytophagales</taxon>
        <taxon>Fulvivirgaceae</taxon>
        <taxon>Fulvivirga</taxon>
    </lineage>
</organism>
<evidence type="ECO:0000313" key="2">
    <source>
        <dbReference type="Proteomes" id="UP000798808"/>
    </source>
</evidence>
<reference evidence="1 2" key="1">
    <citation type="submission" date="2019-02" db="EMBL/GenBank/DDBJ databases">
        <authorList>
            <person name="Goldberg S.R."/>
            <person name="Haltli B.A."/>
            <person name="Correa H."/>
            <person name="Russell K.G."/>
        </authorList>
    </citation>
    <scope>NUCLEOTIDE SEQUENCE [LARGE SCALE GENOMIC DNA]</scope>
    <source>
        <strain evidence="1 2">JCM 16186</strain>
    </source>
</reference>
<protein>
    <submittedName>
        <fullName evidence="1">Uncharacterized protein</fullName>
    </submittedName>
</protein>
<sequence>MSLFTYRTAVYILVLLFIFSCKSSQTAKSDEVDEEPQVIRSSDIILVDKELKDTLEGYFKLFAKMDLADIEGRDAKMAEVFEYFSSPDTPVFFALYNSDGEKYYDKPVTISKYLHYLRDTRQAPHIIQAVKLDESQTKITKIELAVK</sequence>
<evidence type="ECO:0000313" key="1">
    <source>
        <dbReference type="EMBL" id="MTI24794.1"/>
    </source>
</evidence>